<comment type="similarity">
    <text evidence="2 9">Belongs to the sodium:solute symporter (SSF) (TC 2.A.21) family.</text>
</comment>
<comment type="caution">
    <text evidence="12">The sequence shown here is derived from an EMBL/GenBank/DDBJ whole genome shotgun (WGS) entry which is preliminary data.</text>
</comment>
<evidence type="ECO:0000256" key="6">
    <source>
        <dbReference type="ARBA" id="ARBA00022847"/>
    </source>
</evidence>
<feature type="transmembrane region" description="Helical" evidence="10">
    <location>
        <begin position="325"/>
        <end position="353"/>
    </location>
</feature>
<sequence>MNTLASGWGLLAIILVCVATVAVGALGLRMSRTTSDFYVAGRVVTAGWNASAIGGEYLSAASFLGVAGIVYSLGTHMLWLPVGYTLGYLILLVLVAAPLRRSGAYTIPDFAEARLSSRRVRRIASVLVVGIGWLYLLPQFQGAGLALQTVTGASPAVGSLIVAVVVLVSVAAGGMRSITLVQAMQYWLKLAAISIPCFVLAWLWFRGGQPLPSLTDPGGPFAGALPAYPMREHPLYATYSTLLALCFGTMGLPHVLVRFYTNPDGPAARRTTVIVIALLGAFYLFPPVLGMLGRIYLPSLPAGTRADSVVLLLPSAVTPGTLGDLLSAILAGGAFAAFLSTASGLTVSVAGVIDQDLLSGAMNRRLGGDLPRTHSFRLASLVAILIPYAASWLAPGATLADTVGMAFAIAASTLGPLLILGVWWRRLSVTGAAAGLIVGGTLAMGATVATLFGVGRGTGGWIPVLLAQPAAWSMPIAFTTAVLVSLATPRSVPVNAARAMVRLHAPEEVTARVRPPAG</sequence>
<dbReference type="PANTHER" id="PTHR48086">
    <property type="entry name" value="SODIUM/PROLINE SYMPORTER-RELATED"/>
    <property type="match status" value="1"/>
</dbReference>
<evidence type="ECO:0000313" key="12">
    <source>
        <dbReference type="EMBL" id="MBK7273442.1"/>
    </source>
</evidence>
<feature type="transmembrane region" description="Helical" evidence="10">
    <location>
        <begin position="472"/>
        <end position="492"/>
    </location>
</feature>
<dbReference type="Proteomes" id="UP000726105">
    <property type="component" value="Unassembled WGS sequence"/>
</dbReference>
<dbReference type="AlphaFoldDB" id="A0A935IVZ2"/>
<feature type="transmembrane region" description="Helical" evidence="10">
    <location>
        <begin position="236"/>
        <end position="261"/>
    </location>
</feature>
<feature type="transmembrane region" description="Helical" evidence="10">
    <location>
        <begin position="120"/>
        <end position="136"/>
    </location>
</feature>
<evidence type="ECO:0000256" key="4">
    <source>
        <dbReference type="ARBA" id="ARBA00022475"/>
    </source>
</evidence>
<evidence type="ECO:0000256" key="2">
    <source>
        <dbReference type="ARBA" id="ARBA00006434"/>
    </source>
</evidence>
<dbReference type="GO" id="GO:0015123">
    <property type="term" value="F:acetate transmembrane transporter activity"/>
    <property type="evidence" value="ECO:0007669"/>
    <property type="project" value="TreeGrafter"/>
</dbReference>
<evidence type="ECO:0000256" key="1">
    <source>
        <dbReference type="ARBA" id="ARBA00004651"/>
    </source>
</evidence>
<feature type="transmembrane region" description="Helical" evidence="10">
    <location>
        <begin position="374"/>
        <end position="393"/>
    </location>
</feature>
<feature type="transmembrane region" description="Helical" evidence="10">
    <location>
        <begin position="186"/>
        <end position="205"/>
    </location>
</feature>
<dbReference type="Pfam" id="PF00474">
    <property type="entry name" value="SSF"/>
    <property type="match status" value="1"/>
</dbReference>
<feature type="transmembrane region" description="Helical" evidence="10">
    <location>
        <begin position="431"/>
        <end position="452"/>
    </location>
</feature>
<name>A0A935IVZ2_9MICO</name>
<dbReference type="InterPro" id="IPR038377">
    <property type="entry name" value="Na/Glc_symporter_sf"/>
</dbReference>
<dbReference type="InterPro" id="IPR001734">
    <property type="entry name" value="Na/solute_symporter"/>
</dbReference>
<dbReference type="GO" id="GO:0006847">
    <property type="term" value="P:plasma membrane acetate transport"/>
    <property type="evidence" value="ECO:0007669"/>
    <property type="project" value="TreeGrafter"/>
</dbReference>
<evidence type="ECO:0000256" key="5">
    <source>
        <dbReference type="ARBA" id="ARBA00022692"/>
    </source>
</evidence>
<organism evidence="12 14">
    <name type="scientific">Candidatus Phosphoribacter hodrii</name>
    <dbReference type="NCBI Taxonomy" id="2953743"/>
    <lineage>
        <taxon>Bacteria</taxon>
        <taxon>Bacillati</taxon>
        <taxon>Actinomycetota</taxon>
        <taxon>Actinomycetes</taxon>
        <taxon>Micrococcales</taxon>
        <taxon>Dermatophilaceae</taxon>
        <taxon>Candidatus Phosphoribacter</taxon>
    </lineage>
</organism>
<dbReference type="EMBL" id="JADIXZ010000001">
    <property type="protein sequence ID" value="MBK6299951.1"/>
    <property type="molecule type" value="Genomic_DNA"/>
</dbReference>
<keyword evidence="7 10" id="KW-1133">Transmembrane helix</keyword>
<protein>
    <submittedName>
        <fullName evidence="12">Cation acetate symporter</fullName>
    </submittedName>
</protein>
<comment type="subcellular location">
    <subcellularLocation>
        <location evidence="1">Cell membrane</location>
        <topology evidence="1">Multi-pass membrane protein</topology>
    </subcellularLocation>
</comment>
<dbReference type="GO" id="GO:0005886">
    <property type="term" value="C:plasma membrane"/>
    <property type="evidence" value="ECO:0007669"/>
    <property type="project" value="UniProtKB-SubCell"/>
</dbReference>
<keyword evidence="3" id="KW-0813">Transport</keyword>
<dbReference type="Gene3D" id="1.20.1730.10">
    <property type="entry name" value="Sodium/glucose cotransporter"/>
    <property type="match status" value="1"/>
</dbReference>
<feature type="transmembrane region" description="Helical" evidence="10">
    <location>
        <begin position="6"/>
        <end position="28"/>
    </location>
</feature>
<dbReference type="CDD" id="cd11480">
    <property type="entry name" value="SLC5sbd_u4"/>
    <property type="match status" value="1"/>
</dbReference>
<feature type="transmembrane region" description="Helical" evidence="10">
    <location>
        <begin position="273"/>
        <end position="297"/>
    </location>
</feature>
<gene>
    <name evidence="11" type="ORF">IPF40_02470</name>
    <name evidence="12" type="ORF">IPI13_09835</name>
</gene>
<reference evidence="13 14" key="1">
    <citation type="submission" date="2020-10" db="EMBL/GenBank/DDBJ databases">
        <title>Connecting structure to function with the recovery of over 1000 high-quality activated sludge metagenome-assembled genomes encoding full-length rRNA genes using long-read sequencing.</title>
        <authorList>
            <person name="Singleton C.M."/>
            <person name="Petriglieri F."/>
            <person name="Kristensen J.M."/>
            <person name="Kirkegaard R.H."/>
            <person name="Michaelsen T.Y."/>
            <person name="Andersen M.H."/>
            <person name="Karst S.M."/>
            <person name="Dueholm M.S."/>
            <person name="Nielsen P.H."/>
            <person name="Albertsen M."/>
        </authorList>
    </citation>
    <scope>NUCLEOTIDE SEQUENCE [LARGE SCALE GENOMIC DNA]</scope>
    <source>
        <strain evidence="11">AalE_18-Q3-R2-46_BAT3C.188</strain>
        <strain evidence="12">Ega_18-Q3-R5-49_MAXAC.001</strain>
    </source>
</reference>
<evidence type="ECO:0000256" key="3">
    <source>
        <dbReference type="ARBA" id="ARBA00022448"/>
    </source>
</evidence>
<dbReference type="EMBL" id="JADJIB010000003">
    <property type="protein sequence ID" value="MBK7273442.1"/>
    <property type="molecule type" value="Genomic_DNA"/>
</dbReference>
<evidence type="ECO:0000256" key="10">
    <source>
        <dbReference type="SAM" id="Phobius"/>
    </source>
</evidence>
<evidence type="ECO:0000313" key="11">
    <source>
        <dbReference type="EMBL" id="MBK6299951.1"/>
    </source>
</evidence>
<keyword evidence="8 10" id="KW-0472">Membrane</keyword>
<dbReference type="PROSITE" id="PS50283">
    <property type="entry name" value="NA_SOLUT_SYMP_3"/>
    <property type="match status" value="1"/>
</dbReference>
<proteinExistence type="inferred from homology"/>
<keyword evidence="6" id="KW-0769">Symport</keyword>
<feature type="transmembrane region" description="Helical" evidence="10">
    <location>
        <begin position="405"/>
        <end position="424"/>
    </location>
</feature>
<dbReference type="Proteomes" id="UP000718281">
    <property type="component" value="Unassembled WGS sequence"/>
</dbReference>
<feature type="transmembrane region" description="Helical" evidence="10">
    <location>
        <begin position="77"/>
        <end position="99"/>
    </location>
</feature>
<accession>A0A935IVZ2</accession>
<dbReference type="InterPro" id="IPR050277">
    <property type="entry name" value="Sodium:Solute_Symporter"/>
</dbReference>
<evidence type="ECO:0000256" key="7">
    <source>
        <dbReference type="ARBA" id="ARBA00022989"/>
    </source>
</evidence>
<feature type="transmembrane region" description="Helical" evidence="10">
    <location>
        <begin position="48"/>
        <end position="71"/>
    </location>
</feature>
<evidence type="ECO:0000313" key="14">
    <source>
        <dbReference type="Proteomes" id="UP000726105"/>
    </source>
</evidence>
<dbReference type="PANTHER" id="PTHR48086:SF6">
    <property type="entry name" value="CATION_ACETATE SYMPORTER ACTP"/>
    <property type="match status" value="1"/>
</dbReference>
<evidence type="ECO:0000256" key="8">
    <source>
        <dbReference type="ARBA" id="ARBA00023136"/>
    </source>
</evidence>
<evidence type="ECO:0000313" key="13">
    <source>
        <dbReference type="Proteomes" id="UP000718281"/>
    </source>
</evidence>
<evidence type="ECO:0000256" key="9">
    <source>
        <dbReference type="RuleBase" id="RU362091"/>
    </source>
</evidence>
<keyword evidence="5 10" id="KW-0812">Transmembrane</keyword>
<dbReference type="GO" id="GO:0015293">
    <property type="term" value="F:symporter activity"/>
    <property type="evidence" value="ECO:0007669"/>
    <property type="project" value="UniProtKB-KW"/>
</dbReference>
<feature type="transmembrane region" description="Helical" evidence="10">
    <location>
        <begin position="156"/>
        <end position="174"/>
    </location>
</feature>
<keyword evidence="4" id="KW-1003">Cell membrane</keyword>